<protein>
    <recommendedName>
        <fullName evidence="1">Reverse transcriptase domain-containing protein</fullName>
    </recommendedName>
</protein>
<dbReference type="InterPro" id="IPR000477">
    <property type="entry name" value="RT_dom"/>
</dbReference>
<accession>A0A9J7Y397</accession>
<dbReference type="Ensembl" id="ENSCCRT00000164609.1">
    <property type="protein sequence ID" value="ENSCCRP00000112115.1"/>
    <property type="gene ID" value="ENSCCRG00000069280.1"/>
</dbReference>
<dbReference type="CDD" id="cd01650">
    <property type="entry name" value="RT_nLTR_like"/>
    <property type="match status" value="1"/>
</dbReference>
<dbReference type="InterPro" id="IPR043502">
    <property type="entry name" value="DNA/RNA_pol_sf"/>
</dbReference>
<dbReference type="InterPro" id="IPR036691">
    <property type="entry name" value="Endo/exonu/phosph_ase_sf"/>
</dbReference>
<dbReference type="InterPro" id="IPR005135">
    <property type="entry name" value="Endo/exonuclease/phosphatase"/>
</dbReference>
<organism evidence="2 3">
    <name type="scientific">Cyprinus carpio carpio</name>
    <dbReference type="NCBI Taxonomy" id="630221"/>
    <lineage>
        <taxon>Eukaryota</taxon>
        <taxon>Metazoa</taxon>
        <taxon>Chordata</taxon>
        <taxon>Craniata</taxon>
        <taxon>Vertebrata</taxon>
        <taxon>Euteleostomi</taxon>
        <taxon>Actinopterygii</taxon>
        <taxon>Neopterygii</taxon>
        <taxon>Teleostei</taxon>
        <taxon>Ostariophysi</taxon>
        <taxon>Cypriniformes</taxon>
        <taxon>Cyprinidae</taxon>
        <taxon>Cyprininae</taxon>
        <taxon>Cyprinus</taxon>
    </lineage>
</organism>
<dbReference type="SUPFAM" id="SSF56219">
    <property type="entry name" value="DNase I-like"/>
    <property type="match status" value="1"/>
</dbReference>
<dbReference type="OMA" id="TITHNDP"/>
<reference evidence="2" key="1">
    <citation type="submission" date="2025-08" db="UniProtKB">
        <authorList>
            <consortium name="Ensembl"/>
        </authorList>
    </citation>
    <scope>IDENTIFICATION</scope>
</reference>
<evidence type="ECO:0000313" key="2">
    <source>
        <dbReference type="Ensembl" id="ENSCCRP00000112115.1"/>
    </source>
</evidence>
<evidence type="ECO:0000313" key="3">
    <source>
        <dbReference type="Proteomes" id="UP001108240"/>
    </source>
</evidence>
<sequence length="623" mass="70681">MIYVRDSIQCSEIQWKSPIDLECVGLNLSLAPQMSLTLIVLYRPPSANIDFYDKFKEMLKQCDFKKEVIVMGDFNLHWDDNSTRKKLQQIVDGFNLVQMVKRPTRITNNSSTLIDLIFTNHPERITKSYNMLTGLSDHNMVLITRKLTSKRFVAHSGKKEFIGIPRSKQDQFHSVIRNMNWDTLLLDNELEIISQKFTECLQTKIKEFAVTVKHKNRKCSLPWLSDDIKQLMKDRDNALKKAIKSKLSCERQKFASLRNRVIRQLRKAKADFFITIIKNCHGNSKATWDQINKLTGKTSSSNNSIQLKNNGMLLQDPSAVVQTLNEYFVDSVDTIAKSFSVKYNNLPVITSDLLIEPPLYPKSVTISDVEKAIIELKSSRAKDVYGMDTLMLKQIGQSIKGPLTHIINVSLDQGKFPESWKIASVIPIFKGGNSLLTSNYRPISILPTVSKVFEKLVAKQIINHLNCSSFPLHSMQFGFRAYHSTETATCYFLEKVKSNIDKGGIVGGIFLDLRKAFDTVNHSVLLHKLHAFNFSSKFISLINSYLLSRSQSVRIDQYNSTPLLLSTGVPQGSILGPILFSLYINELPSLCKNCDTLMYADDTVILAYGKSAEEVASKLRPCH</sequence>
<dbReference type="PANTHER" id="PTHR47510">
    <property type="entry name" value="REVERSE TRANSCRIPTASE DOMAIN-CONTAINING PROTEIN"/>
    <property type="match status" value="1"/>
</dbReference>
<proteinExistence type="predicted"/>
<reference evidence="2" key="2">
    <citation type="submission" date="2025-09" db="UniProtKB">
        <authorList>
            <consortium name="Ensembl"/>
        </authorList>
    </citation>
    <scope>IDENTIFICATION</scope>
</reference>
<dbReference type="PANTHER" id="PTHR47510:SF3">
    <property type="entry name" value="ENDO_EXONUCLEASE_PHOSPHATASE DOMAIN-CONTAINING PROTEIN"/>
    <property type="match status" value="1"/>
</dbReference>
<dbReference type="AlphaFoldDB" id="A0A9J7Y397"/>
<evidence type="ECO:0000259" key="1">
    <source>
        <dbReference type="PROSITE" id="PS50878"/>
    </source>
</evidence>
<feature type="domain" description="Reverse transcriptase" evidence="1">
    <location>
        <begin position="409"/>
        <end position="623"/>
    </location>
</feature>
<name>A0A9J7Y397_CYPCA</name>
<dbReference type="GO" id="GO:0003824">
    <property type="term" value="F:catalytic activity"/>
    <property type="evidence" value="ECO:0007669"/>
    <property type="project" value="InterPro"/>
</dbReference>
<dbReference type="SUPFAM" id="SSF56672">
    <property type="entry name" value="DNA/RNA polymerases"/>
    <property type="match status" value="1"/>
</dbReference>
<dbReference type="Proteomes" id="UP001108240">
    <property type="component" value="Unplaced"/>
</dbReference>
<dbReference type="Pfam" id="PF00078">
    <property type="entry name" value="RVT_1"/>
    <property type="match status" value="1"/>
</dbReference>
<keyword evidence="3" id="KW-1185">Reference proteome</keyword>
<dbReference type="Gene3D" id="3.60.10.10">
    <property type="entry name" value="Endonuclease/exonuclease/phosphatase"/>
    <property type="match status" value="1"/>
</dbReference>
<dbReference type="Pfam" id="PF14529">
    <property type="entry name" value="Exo_endo_phos_2"/>
    <property type="match status" value="1"/>
</dbReference>
<dbReference type="GeneTree" id="ENSGT01140000282562"/>
<dbReference type="PROSITE" id="PS50878">
    <property type="entry name" value="RT_POL"/>
    <property type="match status" value="1"/>
</dbReference>